<dbReference type="Proteomes" id="UP001176521">
    <property type="component" value="Unassembled WGS sequence"/>
</dbReference>
<keyword evidence="3" id="KW-1185">Reference proteome</keyword>
<feature type="compositionally biased region" description="Low complexity" evidence="1">
    <location>
        <begin position="22"/>
        <end position="34"/>
    </location>
</feature>
<gene>
    <name evidence="2" type="ORF">OC842_003941</name>
</gene>
<feature type="region of interest" description="Disordered" evidence="1">
    <location>
        <begin position="1"/>
        <end position="89"/>
    </location>
</feature>
<dbReference type="AlphaFoldDB" id="A0AAN6GA84"/>
<evidence type="ECO:0000313" key="2">
    <source>
        <dbReference type="EMBL" id="KAK0530381.1"/>
    </source>
</evidence>
<dbReference type="SUPFAM" id="SSF48452">
    <property type="entry name" value="TPR-like"/>
    <property type="match status" value="1"/>
</dbReference>
<feature type="region of interest" description="Disordered" evidence="1">
    <location>
        <begin position="315"/>
        <end position="346"/>
    </location>
</feature>
<feature type="compositionally biased region" description="Low complexity" evidence="1">
    <location>
        <begin position="337"/>
        <end position="346"/>
    </location>
</feature>
<feature type="compositionally biased region" description="Low complexity" evidence="1">
    <location>
        <begin position="315"/>
        <end position="326"/>
    </location>
</feature>
<dbReference type="Gene3D" id="1.25.40.10">
    <property type="entry name" value="Tetratricopeptide repeat domain"/>
    <property type="match status" value="1"/>
</dbReference>
<dbReference type="InterPro" id="IPR011990">
    <property type="entry name" value="TPR-like_helical_dom_sf"/>
</dbReference>
<protein>
    <recommendedName>
        <fullName evidence="4">Anaphase-promoting complex subunit 5</fullName>
    </recommendedName>
</protein>
<reference evidence="2" key="1">
    <citation type="journal article" date="2023" name="PhytoFront">
        <title>Draft Genome Resources of Seven Strains of Tilletia horrida, Causal Agent of Kernel Smut of Rice.</title>
        <authorList>
            <person name="Khanal S."/>
            <person name="Antony Babu S."/>
            <person name="Zhou X.G."/>
        </authorList>
    </citation>
    <scope>NUCLEOTIDE SEQUENCE</scope>
    <source>
        <strain evidence="2">TX3</strain>
    </source>
</reference>
<dbReference type="EMBL" id="JAPDMQ010000216">
    <property type="protein sequence ID" value="KAK0530381.1"/>
    <property type="molecule type" value="Genomic_DNA"/>
</dbReference>
<evidence type="ECO:0000313" key="3">
    <source>
        <dbReference type="Proteomes" id="UP001176521"/>
    </source>
</evidence>
<name>A0AAN6GA84_9BASI</name>
<evidence type="ECO:0000256" key="1">
    <source>
        <dbReference type="SAM" id="MobiDB-lite"/>
    </source>
</evidence>
<accession>A0AAN6GA84</accession>
<organism evidence="2 3">
    <name type="scientific">Tilletia horrida</name>
    <dbReference type="NCBI Taxonomy" id="155126"/>
    <lineage>
        <taxon>Eukaryota</taxon>
        <taxon>Fungi</taxon>
        <taxon>Dikarya</taxon>
        <taxon>Basidiomycota</taxon>
        <taxon>Ustilaginomycotina</taxon>
        <taxon>Exobasidiomycetes</taxon>
        <taxon>Tilletiales</taxon>
        <taxon>Tilletiaceae</taxon>
        <taxon>Tilletia</taxon>
    </lineage>
</organism>
<feature type="compositionally biased region" description="Acidic residues" evidence="1">
    <location>
        <begin position="75"/>
        <end position="88"/>
    </location>
</feature>
<comment type="caution">
    <text evidence="2">The sequence shown here is derived from an EMBL/GenBank/DDBJ whole genome shotgun (WGS) entry which is preliminary data.</text>
</comment>
<proteinExistence type="predicted"/>
<evidence type="ECO:0008006" key="4">
    <source>
        <dbReference type="Google" id="ProtNLM"/>
    </source>
</evidence>
<sequence length="934" mass="104813">MDDSDAAAHLQQDELMSDLGDELAPSEAAAAAAPVEEDAEMDGMDGGQSGNAGSTGAVDEDARSQSSGSEWSDPYADEDDDSAYDSDDSDRFNCKHRKLAKPWSESHFSRSGGSAPQDIIDLHDEIAVLTLKCSTTIRDALEGVRWLTTTYTKRKRLLPYLHAFCRRLLRFLFLVAKREAAEGSRDHMGTQKSLYLHMVKAEITCWEKLQATKDYRMCLLDTDAFLDTCNAMIESMQRLKDIVSEAKHQLRLNDKNHRLAAELAQAPRPSSAIFLYFRSQMISATAEADEHGLETQPPIRHLLQLHPIFKGLQWSSPASTSPSTASIEHARPDPPTSSAQQSAEQQEVPIEQLTMMIEDDDFDMLFFDAAQRYLNDGVLQLTAPRRLALEDHAEAMRWQLRASTSAALAAKFGLLTDHIFRSAERQTLLRGIVIALCTTRLYKPAAAVAEVLTVLLREDVERVPSSLQARMRLSYALGLLSWLFLQSLDYFDAMAAAQEAVKLLQPLYDAHPGNRPEWAIPLAQMKMLHFRSLDGVSWDFDGNELDSTINIISDVLKHNSASDDIRLALAIALQQSHRYKHSQTDEEKAAEYQELLHLFRDLSRAQPRLYDAKLAELLQTKRYWDSDSQIQAGYIECLRLRTDLARRFPQTHMCKLAKLYLDLGLFHSARREFPEAMNALQLGINLNVQPAPRIYRRWRFDEDDPSLLNHVPLDLLEARADVFFKMEMYVPAMTDFEVVLARTEVSDWKASGLLRLLSFCALMSDNVAKAATYCRSLQKSLEDRAGEWLEQNNIRHDSQYIGVLGLVGAVECANGDVVKALAIGADAVHLSRHWLKVKDYRLDEMRVALGCNLLYYGATLLDAGRAAEAEIRLNECLPHLEGHPDRRVQLKTALVLLARAQGELGRGAEAVSTQARADAMPERGFATKLGRSVV</sequence>